<dbReference type="AlphaFoldDB" id="A0A2P2JVV6"/>
<organism evidence="1">
    <name type="scientific">Rhizophora mucronata</name>
    <name type="common">Asiatic mangrove</name>
    <dbReference type="NCBI Taxonomy" id="61149"/>
    <lineage>
        <taxon>Eukaryota</taxon>
        <taxon>Viridiplantae</taxon>
        <taxon>Streptophyta</taxon>
        <taxon>Embryophyta</taxon>
        <taxon>Tracheophyta</taxon>
        <taxon>Spermatophyta</taxon>
        <taxon>Magnoliopsida</taxon>
        <taxon>eudicotyledons</taxon>
        <taxon>Gunneridae</taxon>
        <taxon>Pentapetalae</taxon>
        <taxon>rosids</taxon>
        <taxon>fabids</taxon>
        <taxon>Malpighiales</taxon>
        <taxon>Rhizophoraceae</taxon>
        <taxon>Rhizophora</taxon>
    </lineage>
</organism>
<protein>
    <submittedName>
        <fullName evidence="1">Protein kinase and PP2C-like domain-containing protein</fullName>
    </submittedName>
</protein>
<proteinExistence type="predicted"/>
<name>A0A2P2JVV6_RHIMU</name>
<evidence type="ECO:0000313" key="1">
    <source>
        <dbReference type="EMBL" id="MBW97609.1"/>
    </source>
</evidence>
<dbReference type="EMBL" id="GGEC01017128">
    <property type="protein sequence ID" value="MBW97611.1"/>
    <property type="molecule type" value="Transcribed_RNA"/>
</dbReference>
<reference evidence="1" key="1">
    <citation type="submission" date="2018-02" db="EMBL/GenBank/DDBJ databases">
        <title>Rhizophora mucronata_Transcriptome.</title>
        <authorList>
            <person name="Meera S.P."/>
            <person name="Sreeshan A."/>
            <person name="Augustine A."/>
        </authorList>
    </citation>
    <scope>NUCLEOTIDE SEQUENCE</scope>
    <source>
        <tissue evidence="1">Leaf</tissue>
    </source>
</reference>
<accession>A0A2P2JVV6</accession>
<sequence length="61" mass="7015">MLVILGYILHLGNLQTTFSLLKGILETTIHFKGRTPLLQLNKRSLLTIITHFLLKTVLWNN</sequence>
<dbReference type="GO" id="GO:0016301">
    <property type="term" value="F:kinase activity"/>
    <property type="evidence" value="ECO:0007669"/>
    <property type="project" value="UniProtKB-KW"/>
</dbReference>
<keyword evidence="1" id="KW-0808">Transferase</keyword>
<dbReference type="EMBL" id="GGEC01017129">
    <property type="protein sequence ID" value="MBW97612.1"/>
    <property type="molecule type" value="Transcribed_RNA"/>
</dbReference>
<dbReference type="EMBL" id="GGEC01017126">
    <property type="protein sequence ID" value="MBW97609.1"/>
    <property type="molecule type" value="Transcribed_RNA"/>
</dbReference>
<keyword evidence="1" id="KW-0418">Kinase</keyword>